<dbReference type="InterPro" id="IPR002126">
    <property type="entry name" value="Cadherin-like_dom"/>
</dbReference>
<evidence type="ECO:0000256" key="4">
    <source>
        <dbReference type="ARBA" id="ARBA00022737"/>
    </source>
</evidence>
<dbReference type="KEGG" id="fax:FUAX_44050"/>
<sequence length="1022" mass="111170">MKRDLIFRLFPLSVALVCASFLGYGQEITKTQKDALELLYDQLDGQNWRGANDKPNLIKTLKANTKSPRITLHKGGGFGPELSLLDLSGNKLKGKLPDAFFLYNPDNYPEFPASWNKRPTVFRRDLRTFDLGHNSITEVSEQFMTLNGYAGPKNIFLDHNKLTKFHMNSDKKIVSGSGIGGWGISGVLDLSSNDITSITQDDLMKGLSDNAIGTYVTDVDISNNRFDFQSIKAFTYAVLFGANGARASWDDKYVITDITYAPQKKLGDKQDEVSLDNGAGHEMTFSLRDGGNAYSWLLNGKPVPASEGKTLKLLDFGPNQAGIYTCAVTNSGVPGLIIESVDFAVWAKKSGNQAPTALSISNDKAVATTPAFNIVGDLSGTDPDGDPLNFRLVDDENYPYNFSFRIKDGKTLVSSEELFERDFLTEYKIKVEAYDPYGGKFSKELTIKRVDLPAGAQLANEFKLSSFDVSENVDEGEEVGVLALNKYSLRWHTENRKINRIVERVDLLGQYNLSLPSGQMDNDLFAIKDGKIVTKSKFNYEQRKEYNVSVKASHKESAEVFTTQIFTIKITDANDAPSVVALSNNIIKDKDEAGKIVGTLLSSDEDPDDVRFTFSLAPGSPNNSAFAVSKQFLKTRKQLESGVYDLQVRAEDPQGAYVDQPLKVVVLETNDEGEVTKSTPEIMYIEDLALSAGTKSYVLKGYSTSDAKVQYSLVEGSDAVSVDGAKVTILAEGSAKIKAAVAETDLFLSAEKTFNVTVNPATVLTPTVITNFGNKVLPITEGTFGLSAYTNSDAKVRYEVSAGNDVISINGSLVTMVKAGNATIRAYVEASENYAATEATANIRVIADGEVFTTEILGFEDMIKNMGDEAFPLSAYSDSPAKVSYEIMSGADVAEIDGVKVKILAPGLVAIRAYVDALQNFSAAEKTVTLRVNTVTEIGKDGEITFYPNPVTDILKIKTEAGYNSEASVTVFGQDGKQLLSTPAVNSEGGEFSVDLSSLSPGIYRVRLTTDKGTLASTIVKK</sequence>
<dbReference type="SUPFAM" id="SSF49313">
    <property type="entry name" value="Cadherin-like"/>
    <property type="match status" value="1"/>
</dbReference>
<dbReference type="Gene3D" id="2.60.40.60">
    <property type="entry name" value="Cadherins"/>
    <property type="match status" value="2"/>
</dbReference>
<dbReference type="Pfam" id="PF00560">
    <property type="entry name" value="LRR_1"/>
    <property type="match status" value="1"/>
</dbReference>
<dbReference type="GO" id="GO:0016342">
    <property type="term" value="C:catenin complex"/>
    <property type="evidence" value="ECO:0007669"/>
    <property type="project" value="TreeGrafter"/>
</dbReference>
<dbReference type="GO" id="GO:0007043">
    <property type="term" value="P:cell-cell junction assembly"/>
    <property type="evidence" value="ECO:0007669"/>
    <property type="project" value="TreeGrafter"/>
</dbReference>
<keyword evidence="10" id="KW-1185">Reference proteome</keyword>
<dbReference type="InterPro" id="IPR036179">
    <property type="entry name" value="Ig-like_dom_sf"/>
</dbReference>
<protein>
    <recommendedName>
        <fullName evidence="8">Cadherin domain-containing protein</fullName>
    </recommendedName>
</protein>
<keyword evidence="3" id="KW-0732">Signal</keyword>
<dbReference type="SUPFAM" id="SSF48726">
    <property type="entry name" value="Immunoglobulin"/>
    <property type="match status" value="1"/>
</dbReference>
<evidence type="ECO:0000256" key="3">
    <source>
        <dbReference type="ARBA" id="ARBA00022729"/>
    </source>
</evidence>
<dbReference type="InterPro" id="IPR032675">
    <property type="entry name" value="LRR_dom_sf"/>
</dbReference>
<dbReference type="AlphaFoldDB" id="A0AAU9CVC2"/>
<dbReference type="Proteomes" id="UP001348817">
    <property type="component" value="Plasmid pFA2"/>
</dbReference>
<dbReference type="CDD" id="cd11304">
    <property type="entry name" value="Cadherin_repeat"/>
    <property type="match status" value="1"/>
</dbReference>
<dbReference type="GO" id="GO:0016339">
    <property type="term" value="P:calcium-dependent cell-cell adhesion via plasma membrane cell adhesion molecules"/>
    <property type="evidence" value="ECO:0007669"/>
    <property type="project" value="TreeGrafter"/>
</dbReference>
<dbReference type="Gene3D" id="2.60.40.10">
    <property type="entry name" value="Immunoglobulins"/>
    <property type="match status" value="1"/>
</dbReference>
<feature type="domain" description="Cadherin" evidence="8">
    <location>
        <begin position="511"/>
        <end position="579"/>
    </location>
</feature>
<dbReference type="PANTHER" id="PTHR24027">
    <property type="entry name" value="CADHERIN-23"/>
    <property type="match status" value="1"/>
</dbReference>
<dbReference type="InterPro" id="IPR039808">
    <property type="entry name" value="Cadherin"/>
</dbReference>
<dbReference type="GO" id="GO:0005509">
    <property type="term" value="F:calcium ion binding"/>
    <property type="evidence" value="ECO:0007669"/>
    <property type="project" value="InterPro"/>
</dbReference>
<dbReference type="InterPro" id="IPR013783">
    <property type="entry name" value="Ig-like_fold"/>
</dbReference>
<proteinExistence type="predicted"/>
<dbReference type="PROSITE" id="PS50268">
    <property type="entry name" value="CADHERIN_2"/>
    <property type="match status" value="2"/>
</dbReference>
<geneLocation type="plasmid" evidence="9 10">
    <name>pFA2</name>
</geneLocation>
<keyword evidence="5" id="KW-0106">Calcium</keyword>
<dbReference type="PANTHER" id="PTHR24027:SF422">
    <property type="entry name" value="CADHERIN DOMAIN-CONTAINING PROTEIN"/>
    <property type="match status" value="1"/>
</dbReference>
<keyword evidence="6" id="KW-1133">Transmembrane helix</keyword>
<dbReference type="GO" id="GO:0045296">
    <property type="term" value="F:cadherin binding"/>
    <property type="evidence" value="ECO:0007669"/>
    <property type="project" value="TreeGrafter"/>
</dbReference>
<dbReference type="GO" id="GO:0016477">
    <property type="term" value="P:cell migration"/>
    <property type="evidence" value="ECO:0007669"/>
    <property type="project" value="TreeGrafter"/>
</dbReference>
<reference evidence="9 10" key="1">
    <citation type="submission" date="2021-12" db="EMBL/GenBank/DDBJ databases">
        <title>Genome sequencing of bacteria with rrn-lacking chromosome and rrn-plasmid.</title>
        <authorList>
            <person name="Anda M."/>
            <person name="Iwasaki W."/>
        </authorList>
    </citation>
    <scope>NUCLEOTIDE SEQUENCE [LARGE SCALE GENOMIC DNA]</scope>
    <source>
        <strain evidence="9 10">DSM 100852</strain>
        <plasmid evidence="9 10">pFA2</plasmid>
    </source>
</reference>
<evidence type="ECO:0000259" key="8">
    <source>
        <dbReference type="PROSITE" id="PS50268"/>
    </source>
</evidence>
<evidence type="ECO:0000313" key="9">
    <source>
        <dbReference type="EMBL" id="BDD11973.1"/>
    </source>
</evidence>
<feature type="domain" description="Cadherin" evidence="8">
    <location>
        <begin position="587"/>
        <end position="682"/>
    </location>
</feature>
<evidence type="ECO:0000256" key="7">
    <source>
        <dbReference type="ARBA" id="ARBA00023136"/>
    </source>
</evidence>
<dbReference type="RefSeq" id="WP_338395126.1">
    <property type="nucleotide sequence ID" value="NZ_AP025316.1"/>
</dbReference>
<name>A0AAU9CVC2_9BACT</name>
<gene>
    <name evidence="9" type="ORF">FUAX_44050</name>
</gene>
<dbReference type="InterPro" id="IPR026444">
    <property type="entry name" value="Secre_tail"/>
</dbReference>
<dbReference type="InterPro" id="IPR015919">
    <property type="entry name" value="Cadherin-like_sf"/>
</dbReference>
<organism evidence="9 10">
    <name type="scientific">Fulvitalea axinellae</name>
    <dbReference type="NCBI Taxonomy" id="1182444"/>
    <lineage>
        <taxon>Bacteria</taxon>
        <taxon>Pseudomonadati</taxon>
        <taxon>Bacteroidota</taxon>
        <taxon>Cytophagia</taxon>
        <taxon>Cytophagales</taxon>
        <taxon>Persicobacteraceae</taxon>
        <taxon>Fulvitalea</taxon>
    </lineage>
</organism>
<comment type="subcellular location">
    <subcellularLocation>
        <location evidence="1">Membrane</location>
        <topology evidence="1">Single-pass membrane protein</topology>
    </subcellularLocation>
</comment>
<keyword evidence="9" id="KW-0614">Plasmid</keyword>
<dbReference type="GO" id="GO:0005912">
    <property type="term" value="C:adherens junction"/>
    <property type="evidence" value="ECO:0007669"/>
    <property type="project" value="TreeGrafter"/>
</dbReference>
<dbReference type="Gene3D" id="3.80.10.10">
    <property type="entry name" value="Ribonuclease Inhibitor"/>
    <property type="match status" value="1"/>
</dbReference>
<keyword evidence="7" id="KW-0472">Membrane</keyword>
<dbReference type="EMBL" id="AP025316">
    <property type="protein sequence ID" value="BDD11973.1"/>
    <property type="molecule type" value="Genomic_DNA"/>
</dbReference>
<evidence type="ECO:0000256" key="6">
    <source>
        <dbReference type="ARBA" id="ARBA00022989"/>
    </source>
</evidence>
<dbReference type="GO" id="GO:0000902">
    <property type="term" value="P:cell morphogenesis"/>
    <property type="evidence" value="ECO:0007669"/>
    <property type="project" value="TreeGrafter"/>
</dbReference>
<evidence type="ECO:0000313" key="10">
    <source>
        <dbReference type="Proteomes" id="UP001348817"/>
    </source>
</evidence>
<dbReference type="Pfam" id="PF18962">
    <property type="entry name" value="Por_Secre_tail"/>
    <property type="match status" value="1"/>
</dbReference>
<dbReference type="GO" id="GO:0044331">
    <property type="term" value="P:cell-cell adhesion mediated by cadherin"/>
    <property type="evidence" value="ECO:0007669"/>
    <property type="project" value="TreeGrafter"/>
</dbReference>
<dbReference type="InterPro" id="IPR001611">
    <property type="entry name" value="Leu-rich_rpt"/>
</dbReference>
<dbReference type="GO" id="GO:0007156">
    <property type="term" value="P:homophilic cell adhesion via plasma membrane adhesion molecules"/>
    <property type="evidence" value="ECO:0007669"/>
    <property type="project" value="InterPro"/>
</dbReference>
<dbReference type="GO" id="GO:0008013">
    <property type="term" value="F:beta-catenin binding"/>
    <property type="evidence" value="ECO:0007669"/>
    <property type="project" value="TreeGrafter"/>
</dbReference>
<dbReference type="NCBIfam" id="TIGR04183">
    <property type="entry name" value="Por_Secre_tail"/>
    <property type="match status" value="1"/>
</dbReference>
<evidence type="ECO:0000256" key="2">
    <source>
        <dbReference type="ARBA" id="ARBA00022692"/>
    </source>
</evidence>
<dbReference type="SUPFAM" id="SSF52058">
    <property type="entry name" value="L domain-like"/>
    <property type="match status" value="1"/>
</dbReference>
<dbReference type="GO" id="GO:0034332">
    <property type="term" value="P:adherens junction organization"/>
    <property type="evidence" value="ECO:0007669"/>
    <property type="project" value="TreeGrafter"/>
</dbReference>
<keyword evidence="2" id="KW-0812">Transmembrane</keyword>
<evidence type="ECO:0000256" key="5">
    <source>
        <dbReference type="ARBA" id="ARBA00022837"/>
    </source>
</evidence>
<keyword evidence="4" id="KW-0677">Repeat</keyword>
<dbReference type="CDD" id="cd00096">
    <property type="entry name" value="Ig"/>
    <property type="match status" value="1"/>
</dbReference>
<accession>A0AAU9CVC2</accession>
<evidence type="ECO:0000256" key="1">
    <source>
        <dbReference type="ARBA" id="ARBA00004167"/>
    </source>
</evidence>